<sequence>MNWMNQDSGNLLHRSFSFGITGILLCFIPLVNRTWPFVEQQKISFINGFGIAIQLLALSIAVLVLRKRKLDLEHKEKAKRMIIALGVALVFFILNN</sequence>
<protein>
    <submittedName>
        <fullName evidence="2">Uncharacterized protein</fullName>
    </submittedName>
</protein>
<feature type="transmembrane region" description="Helical" evidence="1">
    <location>
        <begin position="12"/>
        <end position="31"/>
    </location>
</feature>
<evidence type="ECO:0000313" key="2">
    <source>
        <dbReference type="EMBL" id="MFB9212934.1"/>
    </source>
</evidence>
<evidence type="ECO:0000313" key="3">
    <source>
        <dbReference type="Proteomes" id="UP001589654"/>
    </source>
</evidence>
<dbReference type="EMBL" id="JBHMEW010000065">
    <property type="protein sequence ID" value="MFB9212934.1"/>
    <property type="molecule type" value="Genomic_DNA"/>
</dbReference>
<organism evidence="2 3">
    <name type="scientific">Echinicola jeungdonensis</name>
    <dbReference type="NCBI Taxonomy" id="709343"/>
    <lineage>
        <taxon>Bacteria</taxon>
        <taxon>Pseudomonadati</taxon>
        <taxon>Bacteroidota</taxon>
        <taxon>Cytophagia</taxon>
        <taxon>Cytophagales</taxon>
        <taxon>Cyclobacteriaceae</taxon>
        <taxon>Echinicola</taxon>
    </lineage>
</organism>
<keyword evidence="1" id="KW-1133">Transmembrane helix</keyword>
<keyword evidence="1" id="KW-0472">Membrane</keyword>
<gene>
    <name evidence="2" type="ORF">ACFFUR_14055</name>
</gene>
<feature type="transmembrane region" description="Helical" evidence="1">
    <location>
        <begin position="43"/>
        <end position="65"/>
    </location>
</feature>
<comment type="caution">
    <text evidence="2">The sequence shown here is derived from an EMBL/GenBank/DDBJ whole genome shotgun (WGS) entry which is preliminary data.</text>
</comment>
<dbReference type="Proteomes" id="UP001589654">
    <property type="component" value="Unassembled WGS sequence"/>
</dbReference>
<evidence type="ECO:0000256" key="1">
    <source>
        <dbReference type="SAM" id="Phobius"/>
    </source>
</evidence>
<reference evidence="2 3" key="1">
    <citation type="submission" date="2024-09" db="EMBL/GenBank/DDBJ databases">
        <authorList>
            <person name="Sun Q."/>
            <person name="Mori K."/>
        </authorList>
    </citation>
    <scope>NUCLEOTIDE SEQUENCE [LARGE SCALE GENOMIC DNA]</scope>
    <source>
        <strain evidence="2 3">CECT 7682</strain>
    </source>
</reference>
<keyword evidence="3" id="KW-1185">Reference proteome</keyword>
<accession>A0ABV5J7Y4</accession>
<keyword evidence="1" id="KW-0812">Transmembrane</keyword>
<name>A0ABV5J7Y4_9BACT</name>
<feature type="transmembrane region" description="Helical" evidence="1">
    <location>
        <begin position="77"/>
        <end position="94"/>
    </location>
</feature>
<proteinExistence type="predicted"/>